<evidence type="ECO:0000313" key="11">
    <source>
        <dbReference type="EMBL" id="GMR39932.1"/>
    </source>
</evidence>
<dbReference type="GO" id="GO:0015031">
    <property type="term" value="P:protein transport"/>
    <property type="evidence" value="ECO:0007669"/>
    <property type="project" value="UniProtKB-KW"/>
</dbReference>
<evidence type="ECO:0000256" key="1">
    <source>
        <dbReference type="ARBA" id="ARBA00004409"/>
    </source>
</evidence>
<evidence type="ECO:0000256" key="5">
    <source>
        <dbReference type="ARBA" id="ARBA00022692"/>
    </source>
</evidence>
<evidence type="ECO:0000313" key="12">
    <source>
        <dbReference type="Proteomes" id="UP001328107"/>
    </source>
</evidence>
<keyword evidence="7 10" id="KW-1133">Transmembrane helix</keyword>
<organism evidence="11 12">
    <name type="scientific">Pristionchus mayeri</name>
    <dbReference type="NCBI Taxonomy" id="1317129"/>
    <lineage>
        <taxon>Eukaryota</taxon>
        <taxon>Metazoa</taxon>
        <taxon>Ecdysozoa</taxon>
        <taxon>Nematoda</taxon>
        <taxon>Chromadorea</taxon>
        <taxon>Rhabditida</taxon>
        <taxon>Rhabditina</taxon>
        <taxon>Diplogasteromorpha</taxon>
        <taxon>Diplogasteroidea</taxon>
        <taxon>Neodiplogasteridae</taxon>
        <taxon>Pristionchus</taxon>
    </lineage>
</organism>
<dbReference type="Proteomes" id="UP001328107">
    <property type="component" value="Unassembled WGS sequence"/>
</dbReference>
<keyword evidence="8" id="KW-0333">Golgi apparatus</keyword>
<keyword evidence="12" id="KW-1185">Reference proteome</keyword>
<dbReference type="EMBL" id="BTRK01000003">
    <property type="protein sequence ID" value="GMR39932.1"/>
    <property type="molecule type" value="Genomic_DNA"/>
</dbReference>
<dbReference type="GO" id="GO:0006906">
    <property type="term" value="P:vesicle fusion"/>
    <property type="evidence" value="ECO:0007669"/>
    <property type="project" value="TreeGrafter"/>
</dbReference>
<gene>
    <name evidence="11" type="ORF">PMAYCL1PPCAC_10127</name>
</gene>
<dbReference type="Pfam" id="PF12352">
    <property type="entry name" value="V-SNARE_C"/>
    <property type="match status" value="1"/>
</dbReference>
<evidence type="ECO:0000256" key="8">
    <source>
        <dbReference type="ARBA" id="ARBA00023034"/>
    </source>
</evidence>
<dbReference type="InterPro" id="IPR023601">
    <property type="entry name" value="Golgi_SNAP_su1"/>
</dbReference>
<dbReference type="GO" id="GO:0048219">
    <property type="term" value="P:inter-Golgi cisterna vesicle-mediated transport"/>
    <property type="evidence" value="ECO:0007669"/>
    <property type="project" value="TreeGrafter"/>
</dbReference>
<dbReference type="GO" id="GO:0006888">
    <property type="term" value="P:endoplasmic reticulum to Golgi vesicle-mediated transport"/>
    <property type="evidence" value="ECO:0007669"/>
    <property type="project" value="InterPro"/>
</dbReference>
<protein>
    <recommendedName>
        <fullName evidence="3">Golgi SNAP receptor complex member 1</fullName>
    </recommendedName>
</protein>
<evidence type="ECO:0000256" key="4">
    <source>
        <dbReference type="ARBA" id="ARBA00022448"/>
    </source>
</evidence>
<keyword evidence="9 10" id="KW-0472">Membrane</keyword>
<dbReference type="PANTHER" id="PTHR21094">
    <property type="entry name" value="GOS-28 SNARE- RELATED"/>
    <property type="match status" value="1"/>
</dbReference>
<dbReference type="GO" id="GO:0031201">
    <property type="term" value="C:SNARE complex"/>
    <property type="evidence" value="ECO:0007669"/>
    <property type="project" value="TreeGrafter"/>
</dbReference>
<evidence type="ECO:0000256" key="7">
    <source>
        <dbReference type="ARBA" id="ARBA00022989"/>
    </source>
</evidence>
<comment type="caution">
    <text evidence="11">The sequence shown here is derived from an EMBL/GenBank/DDBJ whole genome shotgun (WGS) entry which is preliminary data.</text>
</comment>
<keyword evidence="4" id="KW-0813">Transport</keyword>
<evidence type="ECO:0000256" key="10">
    <source>
        <dbReference type="SAM" id="Phobius"/>
    </source>
</evidence>
<evidence type="ECO:0000256" key="3">
    <source>
        <dbReference type="ARBA" id="ARBA00015612"/>
    </source>
</evidence>
<reference evidence="12" key="1">
    <citation type="submission" date="2022-10" db="EMBL/GenBank/DDBJ databases">
        <title>Genome assembly of Pristionchus species.</title>
        <authorList>
            <person name="Yoshida K."/>
            <person name="Sommer R.J."/>
        </authorList>
    </citation>
    <scope>NUCLEOTIDE SEQUENCE [LARGE SCALE GENOMIC DNA]</scope>
    <source>
        <strain evidence="12">RS5460</strain>
    </source>
</reference>
<evidence type="ECO:0000256" key="6">
    <source>
        <dbReference type="ARBA" id="ARBA00022927"/>
    </source>
</evidence>
<feature type="non-terminal residue" evidence="11">
    <location>
        <position position="1"/>
    </location>
</feature>
<dbReference type="GO" id="GO:0005484">
    <property type="term" value="F:SNAP receptor activity"/>
    <property type="evidence" value="ECO:0007669"/>
    <property type="project" value="TreeGrafter"/>
</dbReference>
<dbReference type="AlphaFoldDB" id="A0AAN5CDV0"/>
<dbReference type="GO" id="GO:0000139">
    <property type="term" value="C:Golgi membrane"/>
    <property type="evidence" value="ECO:0007669"/>
    <property type="project" value="UniProtKB-SubCell"/>
</dbReference>
<accession>A0AAN5CDV0</accession>
<keyword evidence="5 10" id="KW-0812">Transmembrane</keyword>
<evidence type="ECO:0000256" key="2">
    <source>
        <dbReference type="ARBA" id="ARBA00008473"/>
    </source>
</evidence>
<keyword evidence="6" id="KW-0653">Protein transport</keyword>
<dbReference type="GO" id="GO:0005797">
    <property type="term" value="C:Golgi medial cisterna"/>
    <property type="evidence" value="ECO:0007669"/>
    <property type="project" value="TreeGrafter"/>
</dbReference>
<comment type="subcellular location">
    <subcellularLocation>
        <location evidence="1">Golgi apparatus membrane</location>
        <topology evidence="1">Single-pass type IV membrane protein</topology>
    </subcellularLocation>
</comment>
<evidence type="ECO:0000256" key="9">
    <source>
        <dbReference type="ARBA" id="ARBA00023136"/>
    </source>
</evidence>
<dbReference type="PANTHER" id="PTHR21094:SF2">
    <property type="entry name" value="GOLGI SNAP RECEPTOR COMPLEX MEMBER 1"/>
    <property type="match status" value="1"/>
</dbReference>
<name>A0AAN5CDV0_9BILA</name>
<comment type="similarity">
    <text evidence="2">Belongs to the GOSR1 family.</text>
</comment>
<proteinExistence type="inferred from homology"/>
<dbReference type="GO" id="GO:0005801">
    <property type="term" value="C:cis-Golgi network"/>
    <property type="evidence" value="ECO:0007669"/>
    <property type="project" value="InterPro"/>
</dbReference>
<sequence>RFLISDIWQTSLPTAQQFAAVATMAQRWDELRKRARTLENDVDVKLTQLNKMAGTRGSSLNTHDSASSSSDRQQLFTGMCEGLERVLGQLTECNDEMCSLVEGSAGAGWAANPAVTHTVRRHRDILRDYGSEFKRARENIQGQLQREFLLAGASSSSADGSCLNNRVRASDMYYKEQDHISSCDRLLDDQIAIAVSTKENLSRQALNLKGISRRMHDLAQKYPAIGSIMNKIQNKKRKDAIVMAAVVSTCLIFTLFYLMH</sequence>
<feature type="transmembrane region" description="Helical" evidence="10">
    <location>
        <begin position="240"/>
        <end position="259"/>
    </location>
</feature>